<comment type="caution">
    <text evidence="1">The sequence shown here is derived from an EMBL/GenBank/DDBJ whole genome shotgun (WGS) entry which is preliminary data.</text>
</comment>
<dbReference type="PANTHER" id="PTHR31286:SF180">
    <property type="entry name" value="OS10G0362600 PROTEIN"/>
    <property type="match status" value="1"/>
</dbReference>
<dbReference type="AlphaFoldDB" id="A0AAW2TPQ5"/>
<name>A0AAW2TPQ5_9LAMI</name>
<reference evidence="1" key="2">
    <citation type="journal article" date="2024" name="Plant">
        <title>Genomic evolution and insights into agronomic trait innovations of Sesamum species.</title>
        <authorList>
            <person name="Miao H."/>
            <person name="Wang L."/>
            <person name="Qu L."/>
            <person name="Liu H."/>
            <person name="Sun Y."/>
            <person name="Le M."/>
            <person name="Wang Q."/>
            <person name="Wei S."/>
            <person name="Zheng Y."/>
            <person name="Lin W."/>
            <person name="Duan Y."/>
            <person name="Cao H."/>
            <person name="Xiong S."/>
            <person name="Wang X."/>
            <person name="Wei L."/>
            <person name="Li C."/>
            <person name="Ma Q."/>
            <person name="Ju M."/>
            <person name="Zhao R."/>
            <person name="Li G."/>
            <person name="Mu C."/>
            <person name="Tian Q."/>
            <person name="Mei H."/>
            <person name="Zhang T."/>
            <person name="Gao T."/>
            <person name="Zhang H."/>
        </authorList>
    </citation>
    <scope>NUCLEOTIDE SEQUENCE</scope>
    <source>
        <strain evidence="1">KEN1</strain>
    </source>
</reference>
<dbReference type="EMBL" id="JACGWN010000014">
    <property type="protein sequence ID" value="KAL0406572.1"/>
    <property type="molecule type" value="Genomic_DNA"/>
</dbReference>
<accession>A0AAW2TPQ5</accession>
<protein>
    <recommendedName>
        <fullName evidence="2">DUF4283 domain-containing protein</fullName>
    </recommendedName>
</protein>
<reference evidence="1" key="1">
    <citation type="submission" date="2020-06" db="EMBL/GenBank/DDBJ databases">
        <authorList>
            <person name="Li T."/>
            <person name="Hu X."/>
            <person name="Zhang T."/>
            <person name="Song X."/>
            <person name="Zhang H."/>
            <person name="Dai N."/>
            <person name="Sheng W."/>
            <person name="Hou X."/>
            <person name="Wei L."/>
        </authorList>
    </citation>
    <scope>NUCLEOTIDE SEQUENCE</scope>
    <source>
        <strain evidence="1">KEN1</strain>
        <tissue evidence="1">Leaf</tissue>
    </source>
</reference>
<dbReference type="PANTHER" id="PTHR31286">
    <property type="entry name" value="GLYCINE-RICH CELL WALL STRUCTURAL PROTEIN 1.8-LIKE"/>
    <property type="match status" value="1"/>
</dbReference>
<gene>
    <name evidence="1" type="ORF">Slati_3971100</name>
</gene>
<proteinExistence type="predicted"/>
<organism evidence="1">
    <name type="scientific">Sesamum latifolium</name>
    <dbReference type="NCBI Taxonomy" id="2727402"/>
    <lineage>
        <taxon>Eukaryota</taxon>
        <taxon>Viridiplantae</taxon>
        <taxon>Streptophyta</taxon>
        <taxon>Embryophyta</taxon>
        <taxon>Tracheophyta</taxon>
        <taxon>Spermatophyta</taxon>
        <taxon>Magnoliopsida</taxon>
        <taxon>eudicotyledons</taxon>
        <taxon>Gunneridae</taxon>
        <taxon>Pentapetalae</taxon>
        <taxon>asterids</taxon>
        <taxon>lamiids</taxon>
        <taxon>Lamiales</taxon>
        <taxon>Pedaliaceae</taxon>
        <taxon>Sesamum</taxon>
    </lineage>
</organism>
<sequence>MRIGSAYWSVDRIYFLDVRSCTKLLLACIEFQVDDISLTPVWATLPSLPLECWHPNALGKIGSRLGNPIAMDLLTMKMELVSYARILVEVDASEKLMDQMEFILPNGVVRKQPVVYEFTPKFCTACDRFGHLKDACQSNHPPTATAATNPAATVKPVAPKKVLPTEWTLV</sequence>
<dbReference type="InterPro" id="IPR040256">
    <property type="entry name" value="At4g02000-like"/>
</dbReference>
<evidence type="ECO:0000313" key="1">
    <source>
        <dbReference type="EMBL" id="KAL0406572.1"/>
    </source>
</evidence>
<evidence type="ECO:0008006" key="2">
    <source>
        <dbReference type="Google" id="ProtNLM"/>
    </source>
</evidence>